<dbReference type="PANTHER" id="PTHR30217:SF10">
    <property type="entry name" value="23S RRNA 5-HYDROXYCYTIDINE C2501 SYNTHASE"/>
    <property type="match status" value="1"/>
</dbReference>
<evidence type="ECO:0000259" key="1">
    <source>
        <dbReference type="Pfam" id="PF12392"/>
    </source>
</evidence>
<organism evidence="2 3">
    <name type="scientific">Aureliella helgolandensis</name>
    <dbReference type="NCBI Taxonomy" id="2527968"/>
    <lineage>
        <taxon>Bacteria</taxon>
        <taxon>Pseudomonadati</taxon>
        <taxon>Planctomycetota</taxon>
        <taxon>Planctomycetia</taxon>
        <taxon>Pirellulales</taxon>
        <taxon>Pirellulaceae</taxon>
        <taxon>Aureliella</taxon>
    </lineage>
</organism>
<dbReference type="GO" id="GO:0008233">
    <property type="term" value="F:peptidase activity"/>
    <property type="evidence" value="ECO:0007669"/>
    <property type="project" value="UniProtKB-KW"/>
</dbReference>
<dbReference type="InterPro" id="IPR020988">
    <property type="entry name" value="Pept_U32_collagenase"/>
</dbReference>
<protein>
    <submittedName>
        <fullName evidence="2">Putative protease YhbU</fullName>
        <ecNumber evidence="2">3.4.-.-</ecNumber>
    </submittedName>
</protein>
<evidence type="ECO:0000313" key="2">
    <source>
        <dbReference type="EMBL" id="QDV23736.1"/>
    </source>
</evidence>
<dbReference type="Proteomes" id="UP000318017">
    <property type="component" value="Chromosome"/>
</dbReference>
<dbReference type="Pfam" id="PF12392">
    <property type="entry name" value="DUF3656"/>
    <property type="match status" value="1"/>
</dbReference>
<dbReference type="KEGG" id="ahel:Q31a_20410"/>
<reference evidence="2 3" key="1">
    <citation type="submission" date="2019-02" db="EMBL/GenBank/DDBJ databases">
        <title>Deep-cultivation of Planctomycetes and their phenomic and genomic characterization uncovers novel biology.</title>
        <authorList>
            <person name="Wiegand S."/>
            <person name="Jogler M."/>
            <person name="Boedeker C."/>
            <person name="Pinto D."/>
            <person name="Vollmers J."/>
            <person name="Rivas-Marin E."/>
            <person name="Kohn T."/>
            <person name="Peeters S.H."/>
            <person name="Heuer A."/>
            <person name="Rast P."/>
            <person name="Oberbeckmann S."/>
            <person name="Bunk B."/>
            <person name="Jeske O."/>
            <person name="Meyerdierks A."/>
            <person name="Storesund J.E."/>
            <person name="Kallscheuer N."/>
            <person name="Luecker S."/>
            <person name="Lage O.M."/>
            <person name="Pohl T."/>
            <person name="Merkel B.J."/>
            <person name="Hornburger P."/>
            <person name="Mueller R.-W."/>
            <person name="Bruemmer F."/>
            <person name="Labrenz M."/>
            <person name="Spormann A.M."/>
            <person name="Op den Camp H."/>
            <person name="Overmann J."/>
            <person name="Amann R."/>
            <person name="Jetten M.S.M."/>
            <person name="Mascher T."/>
            <person name="Medema M.H."/>
            <person name="Devos D.P."/>
            <person name="Kaster A.-K."/>
            <person name="Ovreas L."/>
            <person name="Rohde M."/>
            <person name="Galperin M.Y."/>
            <person name="Jogler C."/>
        </authorList>
    </citation>
    <scope>NUCLEOTIDE SEQUENCE [LARGE SCALE GENOMIC DNA]</scope>
    <source>
        <strain evidence="2 3">Q31a</strain>
    </source>
</reference>
<dbReference type="InterPro" id="IPR001539">
    <property type="entry name" value="Peptidase_U32"/>
</dbReference>
<dbReference type="PANTHER" id="PTHR30217">
    <property type="entry name" value="PEPTIDASE U32 FAMILY"/>
    <property type="match status" value="1"/>
</dbReference>
<sequence length="837" mass="92475">MSHPPVELLAPAGNWECARAAVENGADAIYFGLDVGFNARARADNFHVDELPSLMEMLHRQGVKGYVTLNTLVFTDELPALEANVRQLAEAGVDAVLVQDLGVARFIHRLCPDLALHASTQMTLTSADAIERVRELNIQRAVLARELSLQEIQKISQATTMPLEAFVHGALCVAYSGQCLTSESLGGRSANRGQCAQACRLPYDIFRDGEPVELGSQKYLLSPQDLAAHDYVPQLIAAGICSLKIEGRLKTPEYVANVCGHYRQAIDAALENQHRKLSVEQKRELELSFSRGFSPGWLEGCDHKRLVPGLTSAKQGVLLGTITEIRKDSLFADLVAPVAIGDGIVIEGDRFAGTELGGRVYQMAQGGMSVDRAQQGAVELRMQRGLLQTQSIEPGTRLWKTDDPQLTKRLRRTYDGADPVKRVAVLLHVQVAAGEPIRIEAQVSDGVVIQLTSEHVTEVARKHPVTMATMQEQFSRLGGTVYRLEELTAEIRGEPMIPLSVMGSLRKELIEALDQARVTQPLACAPESITVAMLEQVPADLEEDDEPAATDATLRVLCRSLQQLEFVLEAGVKEVIADFHDLRQYREAVQMAHTQGARIELASLRIHKPGEDGLFRALEKNAADGWLVRNLSAFQYCIAHDIPRACDFSLNVTNPLTAQQFIEWGASRITASYDLNRDQLCELAAYLPAQWLEVVIHQHMPMFHMEHCVFCSVLSPGKNKSDCGRPCDRHDVKLKDRVGAEHVLHADIGCRNTLYNGTAQSGAEAVTPLQELGVQQFRIELLRDAPQEFTQELIQLYRDLVLGRVEGAEVWRKLNADNRIGVTRGTLEQPRNPLAIL</sequence>
<dbReference type="RefSeq" id="WP_145076876.1">
    <property type="nucleotide sequence ID" value="NZ_CP036298.1"/>
</dbReference>
<keyword evidence="2" id="KW-0645">Protease</keyword>
<dbReference type="Pfam" id="PF01136">
    <property type="entry name" value="Peptidase_U32"/>
    <property type="match status" value="2"/>
</dbReference>
<keyword evidence="3" id="KW-1185">Reference proteome</keyword>
<dbReference type="InterPro" id="IPR051454">
    <property type="entry name" value="RNA/ubiquinone_mod_enzymes"/>
</dbReference>
<proteinExistence type="predicted"/>
<accession>A0A518G564</accession>
<gene>
    <name evidence="2" type="primary">yhbU</name>
    <name evidence="2" type="ORF">Q31a_20410</name>
</gene>
<evidence type="ECO:0000313" key="3">
    <source>
        <dbReference type="Proteomes" id="UP000318017"/>
    </source>
</evidence>
<feature type="domain" description="Peptidase U32 collagenase" evidence="1">
    <location>
        <begin position="398"/>
        <end position="517"/>
    </location>
</feature>
<dbReference type="EMBL" id="CP036298">
    <property type="protein sequence ID" value="QDV23736.1"/>
    <property type="molecule type" value="Genomic_DNA"/>
</dbReference>
<dbReference type="AlphaFoldDB" id="A0A518G564"/>
<dbReference type="EC" id="3.4.-.-" evidence="2"/>
<dbReference type="GO" id="GO:0006508">
    <property type="term" value="P:proteolysis"/>
    <property type="evidence" value="ECO:0007669"/>
    <property type="project" value="UniProtKB-KW"/>
</dbReference>
<dbReference type="OrthoDB" id="9807498at2"/>
<keyword evidence="2" id="KW-0378">Hydrolase</keyword>
<name>A0A518G564_9BACT</name>